<accession>A0ABY2TYT4</accession>
<protein>
    <submittedName>
        <fullName evidence="1">Uncharacterized protein</fullName>
    </submittedName>
</protein>
<evidence type="ECO:0000313" key="1">
    <source>
        <dbReference type="EMBL" id="TLG88834.1"/>
    </source>
</evidence>
<name>A0ABY2TYT4_9PSED</name>
<reference evidence="1 2" key="1">
    <citation type="submission" date="2019-05" db="EMBL/GenBank/DDBJ databases">
        <title>Pseudomonas edaphica sp. nov., isolated from rhizospheric soil of Cistus ladanifer L. in Spain.</title>
        <authorList>
            <person name="Peix A."/>
        </authorList>
    </citation>
    <scope>NUCLEOTIDE SEQUENCE [LARGE SCALE GENOMIC DNA]</scope>
    <source>
        <strain evidence="1 2">RD25</strain>
    </source>
</reference>
<keyword evidence="2" id="KW-1185">Reference proteome</keyword>
<gene>
    <name evidence="1" type="ORF">FEM54_24700</name>
</gene>
<proteinExistence type="predicted"/>
<organism evidence="1 2">
    <name type="scientific">Pseudomonas edaphica</name>
    <dbReference type="NCBI Taxonomy" id="2006980"/>
    <lineage>
        <taxon>Bacteria</taxon>
        <taxon>Pseudomonadati</taxon>
        <taxon>Pseudomonadota</taxon>
        <taxon>Gammaproteobacteria</taxon>
        <taxon>Pseudomonadales</taxon>
        <taxon>Pseudomonadaceae</taxon>
        <taxon>Pseudomonas</taxon>
    </lineage>
</organism>
<evidence type="ECO:0000313" key="2">
    <source>
        <dbReference type="Proteomes" id="UP000304941"/>
    </source>
</evidence>
<dbReference type="Proteomes" id="UP000304941">
    <property type="component" value="Unassembled WGS sequence"/>
</dbReference>
<comment type="caution">
    <text evidence="1">The sequence shown here is derived from an EMBL/GenBank/DDBJ whole genome shotgun (WGS) entry which is preliminary data.</text>
</comment>
<dbReference type="EMBL" id="VBVZ01000482">
    <property type="protein sequence ID" value="TLG88834.1"/>
    <property type="molecule type" value="Genomic_DNA"/>
</dbReference>
<sequence>MAHSLHPCSERLLVAPRFCGERACSRWSAQRSRFYWDRYAAQREQARSPQKRGATKSRSLQGCSECAKLVHEQT</sequence>